<dbReference type="AlphaFoldDB" id="A0A4T0NFR9"/>
<keyword evidence="1" id="KW-0175">Coiled coil</keyword>
<gene>
    <name evidence="3" type="ORF">E3Q17_04152</name>
</gene>
<feature type="transmembrane region" description="Helical" evidence="2">
    <location>
        <begin position="52"/>
        <end position="76"/>
    </location>
</feature>
<dbReference type="Proteomes" id="UP000307169">
    <property type="component" value="Unassembled WGS sequence"/>
</dbReference>
<sequence>MTTITEKVEDINEKVNRLEKRFEEFEKRKNDNISPKEEKQVQEETGFQVTMYVFKMLGISILGAIALSHLILFAIFSYRVLDLKIGLAIERYIVFFLEIIWIL</sequence>
<evidence type="ECO:0000313" key="4">
    <source>
        <dbReference type="Proteomes" id="UP000307169"/>
    </source>
</evidence>
<accession>A0A4T0NFR9</accession>
<comment type="caution">
    <text evidence="3">The sequence shown here is derived from an EMBL/GenBank/DDBJ whole genome shotgun (WGS) entry which is preliminary data.</text>
</comment>
<name>A0A4T0NFR9_9BASI</name>
<evidence type="ECO:0000256" key="2">
    <source>
        <dbReference type="SAM" id="Phobius"/>
    </source>
</evidence>
<keyword evidence="2" id="KW-1133">Transmembrane helix</keyword>
<keyword evidence="2" id="KW-0472">Membrane</keyword>
<evidence type="ECO:0000256" key="1">
    <source>
        <dbReference type="SAM" id="Coils"/>
    </source>
</evidence>
<evidence type="ECO:0000313" key="3">
    <source>
        <dbReference type="EMBL" id="TIB95800.1"/>
    </source>
</evidence>
<proteinExistence type="predicted"/>
<feature type="coiled-coil region" evidence="1">
    <location>
        <begin position="1"/>
        <end position="28"/>
    </location>
</feature>
<keyword evidence="2" id="KW-0812">Transmembrane</keyword>
<reference evidence="3 4" key="1">
    <citation type="submission" date="2019-03" db="EMBL/GenBank/DDBJ databases">
        <title>Sequencing 25 genomes of Wallemia mellicola.</title>
        <authorList>
            <person name="Gostincar C."/>
        </authorList>
    </citation>
    <scope>NUCLEOTIDE SEQUENCE [LARGE SCALE GENOMIC DNA]</scope>
    <source>
        <strain evidence="3 4">EXF-1262</strain>
    </source>
</reference>
<protein>
    <submittedName>
        <fullName evidence="3">Uncharacterized protein</fullName>
    </submittedName>
</protein>
<dbReference type="EMBL" id="SPRH01000080">
    <property type="protein sequence ID" value="TIB95800.1"/>
    <property type="molecule type" value="Genomic_DNA"/>
</dbReference>
<organism evidence="3 4">
    <name type="scientific">Wallemia mellicola</name>
    <dbReference type="NCBI Taxonomy" id="1708541"/>
    <lineage>
        <taxon>Eukaryota</taxon>
        <taxon>Fungi</taxon>
        <taxon>Dikarya</taxon>
        <taxon>Basidiomycota</taxon>
        <taxon>Wallemiomycotina</taxon>
        <taxon>Wallemiomycetes</taxon>
        <taxon>Wallemiales</taxon>
        <taxon>Wallemiaceae</taxon>
        <taxon>Wallemia</taxon>
    </lineage>
</organism>